<feature type="region of interest" description="Disordered" evidence="5">
    <location>
        <begin position="91"/>
        <end position="175"/>
    </location>
</feature>
<dbReference type="InterPro" id="IPR006548">
    <property type="entry name" value="ELAD_HU_SF"/>
</dbReference>
<dbReference type="CDD" id="cd12652">
    <property type="entry name" value="RRM2_Hu"/>
    <property type="match status" value="1"/>
</dbReference>
<dbReference type="AlphaFoldDB" id="A2RVE5"/>
<dbReference type="Gene3D" id="3.30.70.330">
    <property type="match status" value="3"/>
</dbReference>
<dbReference type="InterPro" id="IPR034775">
    <property type="entry name" value="Elav_RRM1"/>
</dbReference>
<feature type="region of interest" description="Disordered" evidence="5">
    <location>
        <begin position="278"/>
        <end position="314"/>
    </location>
</feature>
<evidence type="ECO:0000313" key="7">
    <source>
        <dbReference type="EMBL" id="ABM92810.1"/>
    </source>
</evidence>
<dbReference type="Pfam" id="PF00076">
    <property type="entry name" value="RRM_1"/>
    <property type="match status" value="3"/>
</dbReference>
<dbReference type="InterPro" id="IPR002343">
    <property type="entry name" value="Hud_Sxl_RNA"/>
</dbReference>
<dbReference type="GO" id="GO:0050686">
    <property type="term" value="P:negative regulation of mRNA processing"/>
    <property type="evidence" value="ECO:0007669"/>
    <property type="project" value="UniProtKB-ARBA"/>
</dbReference>
<dbReference type="SUPFAM" id="SSF54928">
    <property type="entry name" value="RNA-binding domain, RBD"/>
    <property type="match status" value="2"/>
</dbReference>
<gene>
    <name evidence="7" type="primary">Rbp9</name>
</gene>
<name>A2RVE5_DROME</name>
<dbReference type="PANTHER" id="PTHR10352">
    <property type="entry name" value="EUKARYOTIC TRANSLATION INITIATION FACTOR 3 SUBUNIT G"/>
    <property type="match status" value="1"/>
</dbReference>
<feature type="domain" description="RRM" evidence="6">
    <location>
        <begin position="399"/>
        <end position="484"/>
    </location>
</feature>
<dbReference type="PROSITE" id="PS50102">
    <property type="entry name" value="RRM"/>
    <property type="match status" value="3"/>
</dbReference>
<dbReference type="PRINTS" id="PR00961">
    <property type="entry name" value="HUDSXLRNA"/>
</dbReference>
<feature type="compositionally biased region" description="Basic residues" evidence="5">
    <location>
        <begin position="15"/>
        <end position="30"/>
    </location>
</feature>
<feature type="domain" description="RRM" evidence="6">
    <location>
        <begin position="313"/>
        <end position="391"/>
    </location>
</feature>
<feature type="compositionally biased region" description="Low complexity" evidence="5">
    <location>
        <begin position="207"/>
        <end position="219"/>
    </location>
</feature>
<keyword evidence="2" id="KW-0677">Repeat</keyword>
<dbReference type="GO" id="GO:0008266">
    <property type="term" value="F:poly(U) RNA binding"/>
    <property type="evidence" value="ECO:0007669"/>
    <property type="project" value="UniProtKB-ARBA"/>
</dbReference>
<evidence type="ECO:0000259" key="6">
    <source>
        <dbReference type="PROSITE" id="PS50102"/>
    </source>
</evidence>
<feature type="region of interest" description="Disordered" evidence="5">
    <location>
        <begin position="1"/>
        <end position="48"/>
    </location>
</feature>
<evidence type="ECO:0000256" key="5">
    <source>
        <dbReference type="SAM" id="MobiDB-lite"/>
    </source>
</evidence>
<dbReference type="InterPro" id="IPR000504">
    <property type="entry name" value="RRM_dom"/>
</dbReference>
<keyword evidence="3 4" id="KW-0694">RNA-binding</keyword>
<dbReference type="FunFam" id="3.30.70.330:FF:000205">
    <property type="entry name" value="Sex lethal, isoform B"/>
    <property type="match status" value="1"/>
</dbReference>
<dbReference type="OrthoDB" id="266020at2759"/>
<evidence type="ECO:0000256" key="4">
    <source>
        <dbReference type="PROSITE-ProRule" id="PRU00176"/>
    </source>
</evidence>
<sequence>MQNQSDFVGEIPRYTRNKRRQYQRQRRKAHPQIPGVLTGGPEPEKVNNCQRKRPIKGHVYDSTSEEDMTIKRKHTDASWYKVQVKCENVSPNIEEKHGNKIKQPSLAWNNNRKPNKGDLPQPPLSWLYPNQSRGFYDNQSWNSGGSRQNQSQWEAPRQEHSSSAQGRSARNPYLNPIQESCNGRYIIEHQWNTTIIHHNSVRKMVEGQTAVQQQQQQPSGAGGASGVGSTTGSAGGPATANNVTNSQAQTNGGTTATTTAAAGAGSTTNAAVGQATANNAASNNNNNNNNTNNNNNNNATANNNNNNEPDPKTNLIVNYLPQTMSQDEIRSLFVSFGEVESCKLIRDKVTGQSLGYGFVNYVKQEDAEKAINALNGLRLQNKTIKVSIARPSSESIKGANLYVSGLPKNMTQSDLESLFSPYGKIITSRILCDNITDEHAAGLSKGVGFIRFDQRFEADRAIKELNGTTPKNSTEPITVKFANNPSSNKNSMQPLAAYIAPQNTRGGRAFPANAAAGAAAAAAAAAIHPNAGRYSSVISRYSPLTSDLITNGMIQGNTIASSGWCIFVYNLAPDTEENVLWQLFGPFGAVQSVKVIRDLQSNKCKGFGFVTMTNYEEAVLAIQSLNGYTLGNRVLQVSFKTNKNKQT</sequence>
<organism evidence="7">
    <name type="scientific">Drosophila melanogaster</name>
    <name type="common">Fruit fly</name>
    <dbReference type="NCBI Taxonomy" id="7227"/>
    <lineage>
        <taxon>Eukaryota</taxon>
        <taxon>Metazoa</taxon>
        <taxon>Ecdysozoa</taxon>
        <taxon>Arthropoda</taxon>
        <taxon>Hexapoda</taxon>
        <taxon>Insecta</taxon>
        <taxon>Pterygota</taxon>
        <taxon>Neoptera</taxon>
        <taxon>Endopterygota</taxon>
        <taxon>Diptera</taxon>
        <taxon>Brachycera</taxon>
        <taxon>Muscomorpha</taxon>
        <taxon>Ephydroidea</taxon>
        <taxon>Drosophilidae</taxon>
        <taxon>Drosophila</taxon>
        <taxon>Sophophora</taxon>
    </lineage>
</organism>
<dbReference type="FunFam" id="3.30.70.330:FF:000017">
    <property type="entry name" value="ELAV-like protein"/>
    <property type="match status" value="1"/>
</dbReference>
<comment type="similarity">
    <text evidence="1">Belongs to the RRM elav family.</text>
</comment>
<evidence type="ECO:0000256" key="2">
    <source>
        <dbReference type="ARBA" id="ARBA00022737"/>
    </source>
</evidence>
<accession>A2RVE5</accession>
<protein>
    <submittedName>
        <fullName evidence="7">IP15810p</fullName>
    </submittedName>
</protein>
<proteinExistence type="evidence at transcript level"/>
<dbReference type="Bgee" id="FBgn0010263">
    <property type="expression patterns" value="Expressed in photoreceptor cell R7 (Drosophila) in insect head and 216 other cell types or tissues"/>
</dbReference>
<dbReference type="EMBL" id="BT029936">
    <property type="protein sequence ID" value="ABM92810.1"/>
    <property type="molecule type" value="mRNA"/>
</dbReference>
<feature type="domain" description="RRM" evidence="6">
    <location>
        <begin position="564"/>
        <end position="642"/>
    </location>
</feature>
<evidence type="ECO:0000256" key="1">
    <source>
        <dbReference type="ARBA" id="ARBA00006266"/>
    </source>
</evidence>
<dbReference type="SMART" id="SM00360">
    <property type="entry name" value="RRM"/>
    <property type="match status" value="3"/>
</dbReference>
<dbReference type="ExpressionAtlas" id="A2RVE5">
    <property type="expression patterns" value="baseline and differential"/>
</dbReference>
<feature type="compositionally biased region" description="Low complexity" evidence="5">
    <location>
        <begin position="227"/>
        <end position="260"/>
    </location>
</feature>
<dbReference type="FunFam" id="3.30.70.330:FF:000006">
    <property type="entry name" value="ELAV-like 3"/>
    <property type="match status" value="1"/>
</dbReference>
<evidence type="ECO:0000256" key="3">
    <source>
        <dbReference type="ARBA" id="ARBA00022884"/>
    </source>
</evidence>
<dbReference type="VEuPathDB" id="VectorBase:FBgn0010263"/>
<dbReference type="CDD" id="cd12650">
    <property type="entry name" value="RRM1_Hu"/>
    <property type="match status" value="1"/>
</dbReference>
<feature type="region of interest" description="Disordered" evidence="5">
    <location>
        <begin position="206"/>
        <end position="260"/>
    </location>
</feature>
<dbReference type="GO" id="GO:1990904">
    <property type="term" value="C:ribonucleoprotein complex"/>
    <property type="evidence" value="ECO:0007669"/>
    <property type="project" value="InterPro"/>
</dbReference>
<dbReference type="CDD" id="cd12377">
    <property type="entry name" value="RRM3_Hu"/>
    <property type="match status" value="1"/>
</dbReference>
<feature type="compositionally biased region" description="Polar residues" evidence="5">
    <location>
        <begin position="128"/>
        <end position="153"/>
    </location>
</feature>
<reference evidence="7" key="1">
    <citation type="submission" date="2007-01" db="EMBL/GenBank/DDBJ databases">
        <authorList>
            <person name="Stapleton M."/>
            <person name="Carlson J."/>
            <person name="Frise E."/>
            <person name="Kapadia B."/>
            <person name="Park S."/>
            <person name="Wan K."/>
            <person name="Yu C."/>
            <person name="Celniker S."/>
        </authorList>
    </citation>
    <scope>NUCLEOTIDE SEQUENCE</scope>
</reference>
<dbReference type="NCBIfam" id="TIGR01661">
    <property type="entry name" value="ELAV_HUD_SF"/>
    <property type="match status" value="1"/>
</dbReference>
<dbReference type="InterPro" id="IPR012677">
    <property type="entry name" value="Nucleotide-bd_a/b_plait_sf"/>
</dbReference>
<feature type="compositionally biased region" description="Low complexity" evidence="5">
    <location>
        <begin position="278"/>
        <end position="307"/>
    </location>
</feature>
<dbReference type="GO" id="GO:0005634">
    <property type="term" value="C:nucleus"/>
    <property type="evidence" value="ECO:0007669"/>
    <property type="project" value="UniProtKB-ARBA"/>
</dbReference>
<dbReference type="InterPro" id="IPR035979">
    <property type="entry name" value="RBD_domain_sf"/>
</dbReference>